<evidence type="ECO:0000313" key="16">
    <source>
        <dbReference type="Proteomes" id="UP000887565"/>
    </source>
</evidence>
<evidence type="ECO:0000256" key="9">
    <source>
        <dbReference type="ARBA" id="ARBA00023136"/>
    </source>
</evidence>
<keyword evidence="10" id="KW-0325">Glycoprotein</keyword>
<dbReference type="GO" id="GO:0015280">
    <property type="term" value="F:ligand-gated sodium channel activity"/>
    <property type="evidence" value="ECO:0007669"/>
    <property type="project" value="TreeGrafter"/>
</dbReference>
<keyword evidence="16" id="KW-1185">Reference proteome</keyword>
<evidence type="ECO:0000256" key="11">
    <source>
        <dbReference type="ARBA" id="ARBA00023201"/>
    </source>
</evidence>
<keyword evidence="8 13" id="KW-0406">Ion transport</keyword>
<evidence type="ECO:0000313" key="17">
    <source>
        <dbReference type="WBParaSite" id="nRc.2.0.1.t04789-RA"/>
    </source>
</evidence>
<evidence type="ECO:0000256" key="6">
    <source>
        <dbReference type="ARBA" id="ARBA00022989"/>
    </source>
</evidence>
<keyword evidence="4 13" id="KW-0894">Sodium channel</keyword>
<keyword evidence="9 15" id="KW-0472">Membrane</keyword>
<feature type="transmembrane region" description="Helical" evidence="15">
    <location>
        <begin position="680"/>
        <end position="702"/>
    </location>
</feature>
<comment type="subcellular location">
    <subcellularLocation>
        <location evidence="1">Membrane</location>
        <topology evidence="1">Multi-pass membrane protein</topology>
    </subcellularLocation>
</comment>
<dbReference type="InterPro" id="IPR001873">
    <property type="entry name" value="ENaC"/>
</dbReference>
<proteinExistence type="inferred from homology"/>
<evidence type="ECO:0000256" key="14">
    <source>
        <dbReference type="SAM" id="MobiDB-lite"/>
    </source>
</evidence>
<evidence type="ECO:0000256" key="5">
    <source>
        <dbReference type="ARBA" id="ARBA00022692"/>
    </source>
</evidence>
<evidence type="ECO:0000256" key="4">
    <source>
        <dbReference type="ARBA" id="ARBA00022461"/>
    </source>
</evidence>
<evidence type="ECO:0000256" key="10">
    <source>
        <dbReference type="ARBA" id="ARBA00023180"/>
    </source>
</evidence>
<evidence type="ECO:0000256" key="8">
    <source>
        <dbReference type="ARBA" id="ARBA00023065"/>
    </source>
</evidence>
<comment type="similarity">
    <text evidence="2 13">Belongs to the amiloride-sensitive sodium channel (TC 1.A.6) family.</text>
</comment>
<feature type="region of interest" description="Disordered" evidence="14">
    <location>
        <begin position="104"/>
        <end position="128"/>
    </location>
</feature>
<evidence type="ECO:0000256" key="12">
    <source>
        <dbReference type="ARBA" id="ARBA00023303"/>
    </source>
</evidence>
<dbReference type="Proteomes" id="UP000887565">
    <property type="component" value="Unplaced"/>
</dbReference>
<evidence type="ECO:0000256" key="7">
    <source>
        <dbReference type="ARBA" id="ARBA00023053"/>
    </source>
</evidence>
<dbReference type="WBParaSite" id="nRc.2.0.1.t04789-RA">
    <property type="protein sequence ID" value="nRc.2.0.1.t04789-RA"/>
    <property type="gene ID" value="nRc.2.0.1.g04789"/>
</dbReference>
<dbReference type="Pfam" id="PF00858">
    <property type="entry name" value="ASC"/>
    <property type="match status" value="1"/>
</dbReference>
<reference evidence="17" key="1">
    <citation type="submission" date="2022-11" db="UniProtKB">
        <authorList>
            <consortium name="WormBaseParasite"/>
        </authorList>
    </citation>
    <scope>IDENTIFICATION</scope>
</reference>
<evidence type="ECO:0000256" key="2">
    <source>
        <dbReference type="ARBA" id="ARBA00007193"/>
    </source>
</evidence>
<evidence type="ECO:0000256" key="1">
    <source>
        <dbReference type="ARBA" id="ARBA00004141"/>
    </source>
</evidence>
<protein>
    <submittedName>
        <fullName evidence="17">Uncharacterized protein</fullName>
    </submittedName>
</protein>
<dbReference type="PANTHER" id="PTHR11690">
    <property type="entry name" value="AMILORIDE-SENSITIVE SODIUM CHANNEL-RELATED"/>
    <property type="match status" value="1"/>
</dbReference>
<dbReference type="AlphaFoldDB" id="A0A915HSQ1"/>
<sequence>MATESTNVPMDSTVKSTISQQKTIASESTVVVFMETTIATSETSIASVTMTNSNTMSMAVPISESVLIETQLPNSSTATSLTILSPVSTNVLVSPLLTIETTVERSTTGKEPTNRTFKSKTKLPEQTTVPEVSKQIAFATTRKAAIPTMLTSTNSYSSQDILPSMLMVMITSTEQNKHSHNMNDVTKPIKNDFPYEANGDHWDPGQLFRTFLNLKQEHTSRFATLETHAQIQNSTSIAPTSYKTSIPKPSPDNEMAVSSLQKLEPGVHVDEAAATTGKKIPRQFSQQNTTTSFSSALIKTNTVTKNPGLSSAVDQNETLNRLKPIIVTTSTLQVGNIGTSPLEPTSGFLKSLTVQNNNATIIDKSTTRVEQSDFTSSLGIKDTLPFMYNVINKSLLAGMGHQLNQTMSGCIWNEQQCDSYNMEITQFYNPFYLNCYSLEEKSTEVSVFISKSLTIPTLKLVLEADTSEYMSLSDTTGFVINLDAIKDDIYPHLDGYIANTGSILHISIGQLTLKDETGNCVDDKNYSIEKCQIECWNRRAMSACNCTDPRYCINCDKICMPSQKLCLDQINERCSLTTEESHTACNCPRACKRIIYNRFLTFNKLKQPTVVQHFHSPKTLSKQHCPVMLGKNDSKTSKTCHTIGQTVVIYISFRTEQSLTYETDFAYPLLQFLSDIANTAALFTGVCMFTMAELTFAVWIFATGKWLQRSRIGCLGSESDLVKKV</sequence>
<keyword evidence="7" id="KW-0915">Sodium</keyword>
<dbReference type="GO" id="GO:0005886">
    <property type="term" value="C:plasma membrane"/>
    <property type="evidence" value="ECO:0007669"/>
    <property type="project" value="TreeGrafter"/>
</dbReference>
<evidence type="ECO:0000256" key="13">
    <source>
        <dbReference type="RuleBase" id="RU000679"/>
    </source>
</evidence>
<accession>A0A915HSQ1</accession>
<keyword evidence="3 13" id="KW-0813">Transport</keyword>
<organism evidence="16 17">
    <name type="scientific">Romanomermis culicivorax</name>
    <name type="common">Nematode worm</name>
    <dbReference type="NCBI Taxonomy" id="13658"/>
    <lineage>
        <taxon>Eukaryota</taxon>
        <taxon>Metazoa</taxon>
        <taxon>Ecdysozoa</taxon>
        <taxon>Nematoda</taxon>
        <taxon>Enoplea</taxon>
        <taxon>Dorylaimia</taxon>
        <taxon>Mermithida</taxon>
        <taxon>Mermithoidea</taxon>
        <taxon>Mermithidae</taxon>
        <taxon>Romanomermis</taxon>
    </lineage>
</organism>
<name>A0A915HSQ1_ROMCU</name>
<keyword evidence="11 13" id="KW-0739">Sodium transport</keyword>
<evidence type="ECO:0000256" key="3">
    <source>
        <dbReference type="ARBA" id="ARBA00022448"/>
    </source>
</evidence>
<evidence type="ECO:0000256" key="15">
    <source>
        <dbReference type="SAM" id="Phobius"/>
    </source>
</evidence>
<feature type="compositionally biased region" description="Polar residues" evidence="14">
    <location>
        <begin position="104"/>
        <end position="116"/>
    </location>
</feature>
<keyword evidence="5 13" id="KW-0812">Transmembrane</keyword>
<keyword evidence="6 15" id="KW-1133">Transmembrane helix</keyword>
<keyword evidence="12 13" id="KW-0407">Ion channel</keyword>